<keyword evidence="1" id="KW-0802">TPR repeat</keyword>
<accession>A0A1H2G3E7</accession>
<evidence type="ECO:0000313" key="4">
    <source>
        <dbReference type="Proteomes" id="UP000243924"/>
    </source>
</evidence>
<feature type="signal peptide" evidence="2">
    <location>
        <begin position="1"/>
        <end position="23"/>
    </location>
</feature>
<dbReference type="RefSeq" id="WP_157719174.1">
    <property type="nucleotide sequence ID" value="NZ_LT629787.1"/>
</dbReference>
<keyword evidence="4" id="KW-1185">Reference proteome</keyword>
<dbReference type="SUPFAM" id="SSF48452">
    <property type="entry name" value="TPR-like"/>
    <property type="match status" value="1"/>
</dbReference>
<keyword evidence="2" id="KW-0732">Signal</keyword>
<evidence type="ECO:0000256" key="2">
    <source>
        <dbReference type="SAM" id="SignalP"/>
    </source>
</evidence>
<dbReference type="EMBL" id="LT629787">
    <property type="protein sequence ID" value="SDU14085.1"/>
    <property type="molecule type" value="Genomic_DNA"/>
</dbReference>
<dbReference type="SMART" id="SM00028">
    <property type="entry name" value="TPR"/>
    <property type="match status" value="3"/>
</dbReference>
<dbReference type="InterPro" id="IPR011990">
    <property type="entry name" value="TPR-like_helical_dom_sf"/>
</dbReference>
<dbReference type="PANTHER" id="PTHR12558:SF13">
    <property type="entry name" value="CELL DIVISION CYCLE PROTEIN 27 HOMOLOG"/>
    <property type="match status" value="1"/>
</dbReference>
<evidence type="ECO:0000313" key="3">
    <source>
        <dbReference type="EMBL" id="SDU14085.1"/>
    </source>
</evidence>
<dbReference type="OrthoDB" id="9150126at2"/>
<feature type="repeat" description="TPR" evidence="1">
    <location>
        <begin position="118"/>
        <end position="151"/>
    </location>
</feature>
<sequence>MNLLTKILLVLVVYSGFSFSAHAGATRHMTSTPAQQAAYDKAVALLDGWRGDPRALDAAKVKLDGVLRADPEFAPAHRAYARYYIMSSYISGGRYEPEGVAAAERSVDEALRLDPGYADAYVSAGNIYYLQDRLTDALDALDKARKIGTESPWLALNTANVLIAQGKHGDALLLYQSVIDSGTESSKAMSSAFGGLLDYYKGSGQFEKVEETYHRQIANDPDSAWLYGNYGAFLLCTKDDAEAAIVQFRMALDRMQYGMAISGLAAALYRQGISQPDNNRDFISEAKRLRQGTPVQVVTQFCHGGPAVLIMQNAAI</sequence>
<feature type="chain" id="PRO_5009274488" evidence="2">
    <location>
        <begin position="24"/>
        <end position="316"/>
    </location>
</feature>
<dbReference type="Gene3D" id="1.25.40.10">
    <property type="entry name" value="Tetratricopeptide repeat domain"/>
    <property type="match status" value="2"/>
</dbReference>
<proteinExistence type="predicted"/>
<organism evidence="3 4">
    <name type="scientific">Halopseudomonas salegens</name>
    <dbReference type="NCBI Taxonomy" id="1434072"/>
    <lineage>
        <taxon>Bacteria</taxon>
        <taxon>Pseudomonadati</taxon>
        <taxon>Pseudomonadota</taxon>
        <taxon>Gammaproteobacteria</taxon>
        <taxon>Pseudomonadales</taxon>
        <taxon>Pseudomonadaceae</taxon>
        <taxon>Halopseudomonas</taxon>
    </lineage>
</organism>
<dbReference type="Proteomes" id="UP000243924">
    <property type="component" value="Chromosome I"/>
</dbReference>
<dbReference type="PROSITE" id="PS50005">
    <property type="entry name" value="TPR"/>
    <property type="match status" value="1"/>
</dbReference>
<gene>
    <name evidence="3" type="ORF">SAMN05216210_2009</name>
</gene>
<dbReference type="PANTHER" id="PTHR12558">
    <property type="entry name" value="CELL DIVISION CYCLE 16,23,27"/>
    <property type="match status" value="1"/>
</dbReference>
<reference evidence="4" key="1">
    <citation type="submission" date="2016-10" db="EMBL/GenBank/DDBJ databases">
        <authorList>
            <person name="Varghese N."/>
            <person name="Submissions S."/>
        </authorList>
    </citation>
    <scope>NUCLEOTIDE SEQUENCE [LARGE SCALE GENOMIC DNA]</scope>
    <source>
        <strain evidence="4">CECT 8338</strain>
    </source>
</reference>
<protein>
    <submittedName>
        <fullName evidence="3">Tetratricopeptide repeat-containing protein</fullName>
    </submittedName>
</protein>
<dbReference type="STRING" id="1434072.SAMN05216210_2009"/>
<dbReference type="AlphaFoldDB" id="A0A1H2G3E7"/>
<evidence type="ECO:0000256" key="1">
    <source>
        <dbReference type="PROSITE-ProRule" id="PRU00339"/>
    </source>
</evidence>
<name>A0A1H2G3E7_9GAMM</name>
<dbReference type="InterPro" id="IPR019734">
    <property type="entry name" value="TPR_rpt"/>
</dbReference>